<dbReference type="Gene3D" id="3.40.50.1820">
    <property type="entry name" value="alpha/beta hydrolase"/>
    <property type="match status" value="1"/>
</dbReference>
<feature type="domain" description="AB hydrolase-1" evidence="1">
    <location>
        <begin position="47"/>
        <end position="240"/>
    </location>
</feature>
<dbReference type="InterPro" id="IPR000073">
    <property type="entry name" value="AB_hydrolase_1"/>
</dbReference>
<accession>A0A6J4PC90</accession>
<protein>
    <recommendedName>
        <fullName evidence="1">AB hydrolase-1 domain-containing protein</fullName>
    </recommendedName>
</protein>
<dbReference type="InterPro" id="IPR029058">
    <property type="entry name" value="AB_hydrolase_fold"/>
</dbReference>
<proteinExistence type="predicted"/>
<evidence type="ECO:0000313" key="2">
    <source>
        <dbReference type="EMBL" id="CAA9411949.1"/>
    </source>
</evidence>
<gene>
    <name evidence="2" type="ORF">AVDCRST_MAG75-2809</name>
</gene>
<sequence>MTATGSEPGSARELRLPSQDLAEACTEVDGRQVRSFSTGEPKGLPEVVLIPGLGAPPYLYPWMRQLGRWTLATVLDLPGWRGGRGRSSASTVAAVGAAAARWLEVTDRHNVVLAGHSSGAQSAIRTALAVPHRMNALVLAGPTLDPRARNPAVLLVRLLHTVAREKLPELATVLPWYLRSGGLPWLRLAISSVRDRPEDLLGAVQPPVLVLTGDRDRFAPPGWAEQLATLRSGPCFLLPGPHNACFTSPQAADGALHQAVLRWAATEPPQPDRPL</sequence>
<evidence type="ECO:0000259" key="1">
    <source>
        <dbReference type="Pfam" id="PF12697"/>
    </source>
</evidence>
<organism evidence="2">
    <name type="scientific">uncultured Propionibacteriaceae bacterium</name>
    <dbReference type="NCBI Taxonomy" id="257457"/>
    <lineage>
        <taxon>Bacteria</taxon>
        <taxon>Bacillati</taxon>
        <taxon>Actinomycetota</taxon>
        <taxon>Actinomycetes</taxon>
        <taxon>Propionibacteriales</taxon>
        <taxon>Propionibacteriaceae</taxon>
        <taxon>environmental samples</taxon>
    </lineage>
</organism>
<dbReference type="GO" id="GO:0003824">
    <property type="term" value="F:catalytic activity"/>
    <property type="evidence" value="ECO:0007669"/>
    <property type="project" value="UniProtKB-ARBA"/>
</dbReference>
<name>A0A6J4PC90_9ACTN</name>
<dbReference type="AlphaFoldDB" id="A0A6J4PC90"/>
<reference evidence="2" key="1">
    <citation type="submission" date="2020-02" db="EMBL/GenBank/DDBJ databases">
        <authorList>
            <person name="Meier V. D."/>
        </authorList>
    </citation>
    <scope>NUCLEOTIDE SEQUENCE</scope>
    <source>
        <strain evidence="2">AVDCRST_MAG75</strain>
    </source>
</reference>
<dbReference type="Pfam" id="PF12697">
    <property type="entry name" value="Abhydrolase_6"/>
    <property type="match status" value="1"/>
</dbReference>
<dbReference type="SUPFAM" id="SSF53474">
    <property type="entry name" value="alpha/beta-Hydrolases"/>
    <property type="match status" value="1"/>
</dbReference>
<dbReference type="EMBL" id="CADCUO010000197">
    <property type="protein sequence ID" value="CAA9411949.1"/>
    <property type="molecule type" value="Genomic_DNA"/>
</dbReference>